<dbReference type="Proteomes" id="UP000198755">
    <property type="component" value="Unassembled WGS sequence"/>
</dbReference>
<proteinExistence type="predicted"/>
<feature type="compositionally biased region" description="Basic and acidic residues" evidence="1">
    <location>
        <begin position="123"/>
        <end position="137"/>
    </location>
</feature>
<evidence type="ECO:0000256" key="1">
    <source>
        <dbReference type="SAM" id="MobiDB-lite"/>
    </source>
</evidence>
<feature type="region of interest" description="Disordered" evidence="1">
    <location>
        <begin position="1"/>
        <end position="27"/>
    </location>
</feature>
<evidence type="ECO:0000313" key="3">
    <source>
        <dbReference type="Proteomes" id="UP000198755"/>
    </source>
</evidence>
<name>A0A1I4CJH4_9HYPH</name>
<evidence type="ECO:0000313" key="2">
    <source>
        <dbReference type="EMBL" id="SFK80091.1"/>
    </source>
</evidence>
<dbReference type="RefSeq" id="WP_091686031.1">
    <property type="nucleotide sequence ID" value="NZ_FOSN01000022.1"/>
</dbReference>
<feature type="compositionally biased region" description="Low complexity" evidence="1">
    <location>
        <begin position="214"/>
        <end position="224"/>
    </location>
</feature>
<dbReference type="EMBL" id="FOSN01000022">
    <property type="protein sequence ID" value="SFK80091.1"/>
    <property type="molecule type" value="Genomic_DNA"/>
</dbReference>
<keyword evidence="3" id="KW-1185">Reference proteome</keyword>
<organism evidence="2 3">
    <name type="scientific">Methylocapsa palsarum</name>
    <dbReference type="NCBI Taxonomy" id="1612308"/>
    <lineage>
        <taxon>Bacteria</taxon>
        <taxon>Pseudomonadati</taxon>
        <taxon>Pseudomonadota</taxon>
        <taxon>Alphaproteobacteria</taxon>
        <taxon>Hyphomicrobiales</taxon>
        <taxon>Beijerinckiaceae</taxon>
        <taxon>Methylocapsa</taxon>
    </lineage>
</organism>
<dbReference type="AlphaFoldDB" id="A0A1I4CJH4"/>
<protein>
    <submittedName>
        <fullName evidence="2">Uncharacterized protein</fullName>
    </submittedName>
</protein>
<feature type="region of interest" description="Disordered" evidence="1">
    <location>
        <begin position="94"/>
        <end position="147"/>
    </location>
</feature>
<feature type="compositionally biased region" description="Basic and acidic residues" evidence="1">
    <location>
        <begin position="226"/>
        <end position="242"/>
    </location>
</feature>
<dbReference type="OrthoDB" id="8456052at2"/>
<sequence length="487" mass="51566">MADDAAKTTDHPPDALPRRQVGDDPDHWINKEAQADRDLSDMRGLTGAVEQGFAGGKSAPEVKASLGDRLRFVETDQTAFVVNVRATLGIPSRATPQGEQEFQVWKAQREARTQTPDAAGAADRPERKSPEAAESERSTFAPPPAWDNALSRSAMLSAAERQMSAFNDDSTGAAGADAIASSRVNAHVQEPNHPNDMINGSAKATIAERQSPITSSAASEATAAKPVDEESGDQKTALKDAAQDQTSHLRAVPYAEKERQAVQQPIAYGPNSALGALLAGLRKTTPAAAQSTAKRGDLGAMADAFQANRMAPRREGAAVEAVIQAGEAARQTIKVLEKSRTGAILEKIRDAALANGGIEKVMDGMRAGGNFEYLRQEFREALKDDSFAAAHDTASGAIAAYAQQRVSLGDALGRSSPTTVKKVQEIDRDIAKASVAIPGKEDGTNMLSKLSEDAKDFFQKIAETIHSKFTPGAERGHASRPSPSPSP</sequence>
<feature type="region of interest" description="Disordered" evidence="1">
    <location>
        <begin position="206"/>
        <end position="247"/>
    </location>
</feature>
<accession>A0A1I4CJH4</accession>
<dbReference type="STRING" id="1612308.SAMN05444581_12211"/>
<feature type="region of interest" description="Disordered" evidence="1">
    <location>
        <begin position="468"/>
        <end position="487"/>
    </location>
</feature>
<reference evidence="2 3" key="1">
    <citation type="submission" date="2016-10" db="EMBL/GenBank/DDBJ databases">
        <authorList>
            <person name="de Groot N.N."/>
        </authorList>
    </citation>
    <scope>NUCLEOTIDE SEQUENCE [LARGE SCALE GENOMIC DNA]</scope>
    <source>
        <strain evidence="2 3">NE2</strain>
    </source>
</reference>
<gene>
    <name evidence="2" type="ORF">SAMN05444581_12211</name>
</gene>